<dbReference type="InterPro" id="IPR001279">
    <property type="entry name" value="Metallo-B-lactamas"/>
</dbReference>
<dbReference type="Gene3D" id="3.60.15.10">
    <property type="entry name" value="Ribonuclease Z/Hydroxyacylglutathione hydrolase-like"/>
    <property type="match status" value="1"/>
</dbReference>
<evidence type="ECO:0000313" key="3">
    <source>
        <dbReference type="EMBL" id="PWN95222.1"/>
    </source>
</evidence>
<evidence type="ECO:0000256" key="1">
    <source>
        <dbReference type="PIRSR" id="PIRSR038896-50"/>
    </source>
</evidence>
<dbReference type="SUPFAM" id="SSF56281">
    <property type="entry name" value="Metallo-hydrolase/oxidoreductase"/>
    <property type="match status" value="1"/>
</dbReference>
<dbReference type="GO" id="GO:0005737">
    <property type="term" value="C:cytoplasm"/>
    <property type="evidence" value="ECO:0007669"/>
    <property type="project" value="TreeGrafter"/>
</dbReference>
<dbReference type="InterPro" id="IPR036866">
    <property type="entry name" value="RibonucZ/Hydroxyglut_hydro"/>
</dbReference>
<dbReference type="GeneID" id="37267930"/>
<dbReference type="GO" id="GO:0008270">
    <property type="term" value="F:zinc ion binding"/>
    <property type="evidence" value="ECO:0007669"/>
    <property type="project" value="InterPro"/>
</dbReference>
<protein>
    <submittedName>
        <fullName evidence="3">Metallo-hydrolase/oxidoreductase</fullName>
    </submittedName>
</protein>
<feature type="binding site" evidence="1">
    <location>
        <position position="223"/>
    </location>
    <ligand>
        <name>an N-acyl-1,2-diacyl-sn-glycero-3-phosphoethanolamine</name>
        <dbReference type="ChEBI" id="CHEBI:62537"/>
    </ligand>
</feature>
<dbReference type="Pfam" id="PF12706">
    <property type="entry name" value="Lactamase_B_2"/>
    <property type="match status" value="1"/>
</dbReference>
<evidence type="ECO:0000313" key="4">
    <source>
        <dbReference type="Proteomes" id="UP000245946"/>
    </source>
</evidence>
<dbReference type="PANTHER" id="PTHR15032">
    <property type="entry name" value="N-ACYL-PHOSPHATIDYLETHANOLAMINE-HYDROLYZING PHOSPHOLIPASE D"/>
    <property type="match status" value="1"/>
</dbReference>
<name>A0A316Z2T7_9BASI</name>
<feature type="binding site" evidence="1">
    <location>
        <position position="56"/>
    </location>
    <ligand>
        <name>an N-acyl-1,2-diacyl-sn-glycero-3-phosphoethanolamine</name>
        <dbReference type="ChEBI" id="CHEBI:62537"/>
    </ligand>
</feature>
<feature type="non-terminal residue" evidence="3">
    <location>
        <position position="1"/>
    </location>
</feature>
<dbReference type="AlphaFoldDB" id="A0A316Z2T7"/>
<keyword evidence="3" id="KW-0378">Hydrolase</keyword>
<dbReference type="GO" id="GO:0070291">
    <property type="term" value="P:N-acylethanolamine metabolic process"/>
    <property type="evidence" value="ECO:0007669"/>
    <property type="project" value="TreeGrafter"/>
</dbReference>
<keyword evidence="4" id="KW-1185">Reference proteome</keyword>
<evidence type="ECO:0000259" key="2">
    <source>
        <dbReference type="Pfam" id="PF12706"/>
    </source>
</evidence>
<dbReference type="GO" id="GO:0070292">
    <property type="term" value="P:N-acylphosphatidylethanolamine metabolic process"/>
    <property type="evidence" value="ECO:0007669"/>
    <property type="project" value="TreeGrafter"/>
</dbReference>
<sequence length="297" mass="31950">PSAGGPIRVLVDPVFAQRCSPVQFMGPARYTRAPATVAQLLAGGPIDVVAISHSHYDHLCVPTLSALIAAADAQHPLPHFAVPLGLASFMRSLGVPADHITELDWWGRARLTFAAPAAQPPAPARELLMTCTPAQHFSGRGLFDRDTTLWAGWAMDSLEGGANVYFAGDSGFRAVPGDISREEEEKLPHCPAFSEIGDVLGPFDLAMIPIGAYLPRSCMSVIHMAPHEAVAVHKMVQSRKSLGIHWGVFRLTPEDVLEPRVLLEREAKAQGLQPDEFVTTAIGATLYADAATRQRKA</sequence>
<dbReference type="Proteomes" id="UP000245946">
    <property type="component" value="Unassembled WGS sequence"/>
</dbReference>
<dbReference type="GO" id="GO:0070290">
    <property type="term" value="F:N-acylphosphatidylethanolamine-specific phospholipase D activity"/>
    <property type="evidence" value="ECO:0007669"/>
    <property type="project" value="InterPro"/>
</dbReference>
<dbReference type="PANTHER" id="PTHR15032:SF4">
    <property type="entry name" value="N-ACYL-PHOSPHATIDYLETHANOLAMINE-HYDROLYZING PHOSPHOLIPASE D"/>
    <property type="match status" value="1"/>
</dbReference>
<dbReference type="InterPro" id="IPR024884">
    <property type="entry name" value="NAPE-PLD"/>
</dbReference>
<dbReference type="RefSeq" id="XP_025595501.1">
    <property type="nucleotide sequence ID" value="XM_025740384.1"/>
</dbReference>
<organism evidence="3 4">
    <name type="scientific">Tilletiopsis washingtonensis</name>
    <dbReference type="NCBI Taxonomy" id="58919"/>
    <lineage>
        <taxon>Eukaryota</taxon>
        <taxon>Fungi</taxon>
        <taxon>Dikarya</taxon>
        <taxon>Basidiomycota</taxon>
        <taxon>Ustilaginomycotina</taxon>
        <taxon>Exobasidiomycetes</taxon>
        <taxon>Entylomatales</taxon>
        <taxon>Entylomatales incertae sedis</taxon>
        <taxon>Tilletiopsis</taxon>
    </lineage>
</organism>
<dbReference type="EMBL" id="KZ819306">
    <property type="protein sequence ID" value="PWN95222.1"/>
    <property type="molecule type" value="Genomic_DNA"/>
</dbReference>
<proteinExistence type="predicted"/>
<dbReference type="OrthoDB" id="332863at2759"/>
<gene>
    <name evidence="3" type="ORF">FA09DRAFT_301933</name>
</gene>
<feature type="domain" description="Metallo-beta-lactamase" evidence="2">
    <location>
        <begin position="8"/>
        <end position="246"/>
    </location>
</feature>
<reference evidence="3 4" key="1">
    <citation type="journal article" date="2018" name="Mol. Biol. Evol.">
        <title>Broad Genomic Sampling Reveals a Smut Pathogenic Ancestry of the Fungal Clade Ustilaginomycotina.</title>
        <authorList>
            <person name="Kijpornyongpan T."/>
            <person name="Mondo S.J."/>
            <person name="Barry K."/>
            <person name="Sandor L."/>
            <person name="Lee J."/>
            <person name="Lipzen A."/>
            <person name="Pangilinan J."/>
            <person name="LaButti K."/>
            <person name="Hainaut M."/>
            <person name="Henrissat B."/>
            <person name="Grigoriev I.V."/>
            <person name="Spatafora J.W."/>
            <person name="Aime M.C."/>
        </authorList>
    </citation>
    <scope>NUCLEOTIDE SEQUENCE [LARGE SCALE GENOMIC DNA]</scope>
    <source>
        <strain evidence="3 4">MCA 4186</strain>
    </source>
</reference>
<accession>A0A316Z2T7</accession>
<dbReference type="PIRSF" id="PIRSF038896">
    <property type="entry name" value="NAPE-PLD"/>
    <property type="match status" value="1"/>
</dbReference>